<dbReference type="InterPro" id="IPR016181">
    <property type="entry name" value="Acyl_CoA_acyltransferase"/>
</dbReference>
<dbReference type="Gene3D" id="3.40.630.30">
    <property type="match status" value="1"/>
</dbReference>
<reference evidence="4 5" key="1">
    <citation type="submission" date="2020-01" db="EMBL/GenBank/DDBJ databases">
        <title>Paenibacillus soybeanensis sp. nov. isolated from the nodules of soybean (Glycine max(L.) Merr).</title>
        <authorList>
            <person name="Wang H."/>
        </authorList>
    </citation>
    <scope>NUCLEOTIDE SEQUENCE [LARGE SCALE GENOMIC DNA]</scope>
    <source>
        <strain evidence="4 5">DSM 23054</strain>
    </source>
</reference>
<evidence type="ECO:0000313" key="4">
    <source>
        <dbReference type="EMBL" id="NBC70256.1"/>
    </source>
</evidence>
<dbReference type="InterPro" id="IPR000182">
    <property type="entry name" value="GNAT_dom"/>
</dbReference>
<evidence type="ECO:0000259" key="3">
    <source>
        <dbReference type="PROSITE" id="PS51186"/>
    </source>
</evidence>
<dbReference type="InterPro" id="IPR050832">
    <property type="entry name" value="Bact_Acetyltransf"/>
</dbReference>
<feature type="domain" description="N-acetyltransferase" evidence="3">
    <location>
        <begin position="1"/>
        <end position="130"/>
    </location>
</feature>
<accession>A0A7X4YPP0</accession>
<dbReference type="PANTHER" id="PTHR43877:SF2">
    <property type="entry name" value="AMINOALKYLPHOSPHONATE N-ACETYLTRANSFERASE-RELATED"/>
    <property type="match status" value="1"/>
</dbReference>
<proteinExistence type="predicted"/>
<dbReference type="PANTHER" id="PTHR43877">
    <property type="entry name" value="AMINOALKYLPHOSPHONATE N-ACETYLTRANSFERASE-RELATED-RELATED"/>
    <property type="match status" value="1"/>
</dbReference>
<keyword evidence="2" id="KW-0012">Acyltransferase</keyword>
<dbReference type="Proteomes" id="UP000558113">
    <property type="component" value="Unassembled WGS sequence"/>
</dbReference>
<evidence type="ECO:0000256" key="1">
    <source>
        <dbReference type="ARBA" id="ARBA00022679"/>
    </source>
</evidence>
<dbReference type="Pfam" id="PF00583">
    <property type="entry name" value="Acetyltransf_1"/>
    <property type="match status" value="1"/>
</dbReference>
<name>A0A7X4YPP0_9BACL</name>
<evidence type="ECO:0000256" key="2">
    <source>
        <dbReference type="ARBA" id="ARBA00023315"/>
    </source>
</evidence>
<comment type="caution">
    <text evidence="4">The sequence shown here is derived from an EMBL/GenBank/DDBJ whole genome shotgun (WGS) entry which is preliminary data.</text>
</comment>
<keyword evidence="5" id="KW-1185">Reference proteome</keyword>
<dbReference type="SUPFAM" id="SSF55729">
    <property type="entry name" value="Acyl-CoA N-acyltransferases (Nat)"/>
    <property type="match status" value="1"/>
</dbReference>
<dbReference type="GO" id="GO:0016747">
    <property type="term" value="F:acyltransferase activity, transferring groups other than amino-acyl groups"/>
    <property type="evidence" value="ECO:0007669"/>
    <property type="project" value="InterPro"/>
</dbReference>
<sequence length="130" mass="14026">MVQLLGELGYPTSKGEMAARFGFIASDAGYCTLIAGVNDQAVRLIGLHKTYMYEKSGIHVRIIALVVRGECRGQGIGRMLIAAAENWAKQQGAGSMSLNSGNRSEREAAHLFSQRLGFTARSTGYTKIIS</sequence>
<dbReference type="PROSITE" id="PS51186">
    <property type="entry name" value="GNAT"/>
    <property type="match status" value="1"/>
</dbReference>
<protein>
    <submittedName>
        <fullName evidence="4">GNAT family N-acetyltransferase</fullName>
    </submittedName>
</protein>
<gene>
    <name evidence="4" type="ORF">GT003_14750</name>
</gene>
<dbReference type="OrthoDB" id="9797826at2"/>
<dbReference type="AlphaFoldDB" id="A0A7X4YPP0"/>
<dbReference type="CDD" id="cd04301">
    <property type="entry name" value="NAT_SF"/>
    <property type="match status" value="1"/>
</dbReference>
<keyword evidence="1 4" id="KW-0808">Transferase</keyword>
<dbReference type="RefSeq" id="WP_161698978.1">
    <property type="nucleotide sequence ID" value="NZ_JAAAMU010000006.1"/>
</dbReference>
<dbReference type="EMBL" id="JAAAMU010000006">
    <property type="protein sequence ID" value="NBC70256.1"/>
    <property type="molecule type" value="Genomic_DNA"/>
</dbReference>
<organism evidence="4 5">
    <name type="scientific">Paenibacillus sacheonensis</name>
    <dbReference type="NCBI Taxonomy" id="742054"/>
    <lineage>
        <taxon>Bacteria</taxon>
        <taxon>Bacillati</taxon>
        <taxon>Bacillota</taxon>
        <taxon>Bacilli</taxon>
        <taxon>Bacillales</taxon>
        <taxon>Paenibacillaceae</taxon>
        <taxon>Paenibacillus</taxon>
    </lineage>
</organism>
<evidence type="ECO:0000313" key="5">
    <source>
        <dbReference type="Proteomes" id="UP000558113"/>
    </source>
</evidence>